<evidence type="ECO:0000313" key="1">
    <source>
        <dbReference type="EMBL" id="KKL73714.1"/>
    </source>
</evidence>
<sequence>MKVYCGGCQHYYLVGVVEDCIVIEKGGNYLSKDEFIHILPPERNKDNDCKWYKNKKEI</sequence>
<organism evidence="1">
    <name type="scientific">marine sediment metagenome</name>
    <dbReference type="NCBI Taxonomy" id="412755"/>
    <lineage>
        <taxon>unclassified sequences</taxon>
        <taxon>metagenomes</taxon>
        <taxon>ecological metagenomes</taxon>
    </lineage>
</organism>
<name>A0A0F9EI91_9ZZZZ</name>
<proteinExistence type="predicted"/>
<comment type="caution">
    <text evidence="1">The sequence shown here is derived from an EMBL/GenBank/DDBJ whole genome shotgun (WGS) entry which is preliminary data.</text>
</comment>
<dbReference type="AlphaFoldDB" id="A0A0F9EI91"/>
<gene>
    <name evidence="1" type="ORF">LCGC14_2072110</name>
</gene>
<protein>
    <submittedName>
        <fullName evidence="1">Uncharacterized protein</fullName>
    </submittedName>
</protein>
<reference evidence="1" key="1">
    <citation type="journal article" date="2015" name="Nature">
        <title>Complex archaea that bridge the gap between prokaryotes and eukaryotes.</title>
        <authorList>
            <person name="Spang A."/>
            <person name="Saw J.H."/>
            <person name="Jorgensen S.L."/>
            <person name="Zaremba-Niedzwiedzka K."/>
            <person name="Martijn J."/>
            <person name="Lind A.E."/>
            <person name="van Eijk R."/>
            <person name="Schleper C."/>
            <person name="Guy L."/>
            <person name="Ettema T.J."/>
        </authorList>
    </citation>
    <scope>NUCLEOTIDE SEQUENCE</scope>
</reference>
<dbReference type="EMBL" id="LAZR01024876">
    <property type="protein sequence ID" value="KKL73714.1"/>
    <property type="molecule type" value="Genomic_DNA"/>
</dbReference>
<accession>A0A0F9EI91</accession>